<dbReference type="RefSeq" id="WP_003801763.1">
    <property type="nucleotide sequence ID" value="NZ_CP049362.1"/>
</dbReference>
<dbReference type="InterPro" id="IPR036412">
    <property type="entry name" value="HAD-like_sf"/>
</dbReference>
<dbReference type="Proteomes" id="UP000826050">
    <property type="component" value="Chromosome"/>
</dbReference>
<keyword evidence="4" id="KW-0479">Metal-binding</keyword>
<evidence type="ECO:0000256" key="4">
    <source>
        <dbReference type="RuleBase" id="RU361117"/>
    </source>
</evidence>
<evidence type="ECO:0000256" key="2">
    <source>
        <dbReference type="ARBA" id="ARBA00008770"/>
    </source>
</evidence>
<protein>
    <recommendedName>
        <fullName evidence="4">Trehalose 6-phosphate phosphatase</fullName>
        <ecNumber evidence="4">3.1.3.12</ecNumber>
    </recommendedName>
</protein>
<keyword evidence="4" id="KW-0460">Magnesium</keyword>
<organism evidence="5 6">
    <name type="scientific">Alcaligenes ammonioxydans</name>
    <dbReference type="NCBI Taxonomy" id="2582914"/>
    <lineage>
        <taxon>Bacteria</taxon>
        <taxon>Pseudomonadati</taxon>
        <taxon>Pseudomonadota</taxon>
        <taxon>Betaproteobacteria</taxon>
        <taxon>Burkholderiales</taxon>
        <taxon>Alcaligenaceae</taxon>
        <taxon>Alcaligenes</taxon>
    </lineage>
</organism>
<reference evidence="5 6" key="1">
    <citation type="submission" date="2020-02" db="EMBL/GenBank/DDBJ databases">
        <title>Partial ammonium oxidation to N2 by heterotrophic bacteria.</title>
        <authorList>
            <person name="Wu M."/>
        </authorList>
    </citation>
    <scope>NUCLEOTIDE SEQUENCE [LARGE SCALE GENOMIC DNA]</scope>
    <source>
        <strain evidence="5 6">HO-1</strain>
    </source>
</reference>
<dbReference type="EMBL" id="CP049362">
    <property type="protein sequence ID" value="QXX80041.1"/>
    <property type="molecule type" value="Genomic_DNA"/>
</dbReference>
<dbReference type="Gene3D" id="3.40.50.1000">
    <property type="entry name" value="HAD superfamily/HAD-like"/>
    <property type="match status" value="1"/>
</dbReference>
<dbReference type="PANTHER" id="PTHR43768">
    <property type="entry name" value="TREHALOSE 6-PHOSPHATE PHOSPHATASE"/>
    <property type="match status" value="1"/>
</dbReference>
<keyword evidence="3 4" id="KW-0378">Hydrolase</keyword>
<dbReference type="InterPro" id="IPR044651">
    <property type="entry name" value="OTSB-like"/>
</dbReference>
<evidence type="ECO:0000313" key="5">
    <source>
        <dbReference type="EMBL" id="QXX80041.1"/>
    </source>
</evidence>
<comment type="similarity">
    <text evidence="2 4">Belongs to the trehalose phosphatase family.</text>
</comment>
<comment type="cofactor">
    <cofactor evidence="4">
        <name>Mg(2+)</name>
        <dbReference type="ChEBI" id="CHEBI:18420"/>
    </cofactor>
</comment>
<comment type="function">
    <text evidence="4">Removes the phosphate from trehalose 6-phosphate to produce free trehalose.</text>
</comment>
<dbReference type="InterPro" id="IPR023214">
    <property type="entry name" value="HAD_sf"/>
</dbReference>
<dbReference type="SUPFAM" id="SSF56784">
    <property type="entry name" value="HAD-like"/>
    <property type="match status" value="1"/>
</dbReference>
<accession>A0ABX8SVI1</accession>
<name>A0ABX8SVI1_9BURK</name>
<proteinExistence type="inferred from homology"/>
<dbReference type="GO" id="GO:0004805">
    <property type="term" value="F:trehalose-phosphatase activity"/>
    <property type="evidence" value="ECO:0007669"/>
    <property type="project" value="UniProtKB-EC"/>
</dbReference>
<dbReference type="PANTHER" id="PTHR43768:SF3">
    <property type="entry name" value="TREHALOSE 6-PHOSPHATE PHOSPHATASE"/>
    <property type="match status" value="1"/>
</dbReference>
<dbReference type="InterPro" id="IPR003337">
    <property type="entry name" value="Trehalose_PPase"/>
</dbReference>
<evidence type="ECO:0000256" key="3">
    <source>
        <dbReference type="ARBA" id="ARBA00022801"/>
    </source>
</evidence>
<keyword evidence="6" id="KW-1185">Reference proteome</keyword>
<gene>
    <name evidence="5" type="primary">otsB</name>
    <name evidence="5" type="ORF">FE795_14150</name>
</gene>
<dbReference type="EC" id="3.1.3.12" evidence="4"/>
<evidence type="ECO:0000313" key="6">
    <source>
        <dbReference type="Proteomes" id="UP000826050"/>
    </source>
</evidence>
<comment type="catalytic activity">
    <reaction evidence="4">
        <text>alpha,alpha-trehalose 6-phosphate + H2O = alpha,alpha-trehalose + phosphate</text>
        <dbReference type="Rhea" id="RHEA:23420"/>
        <dbReference type="ChEBI" id="CHEBI:15377"/>
        <dbReference type="ChEBI" id="CHEBI:16551"/>
        <dbReference type="ChEBI" id="CHEBI:43474"/>
        <dbReference type="ChEBI" id="CHEBI:58429"/>
        <dbReference type="EC" id="3.1.3.12"/>
    </reaction>
</comment>
<dbReference type="Gene3D" id="3.30.70.1020">
    <property type="entry name" value="Trehalose-6-phosphate phosphatase related protein, domain 2"/>
    <property type="match status" value="1"/>
</dbReference>
<evidence type="ECO:0000256" key="1">
    <source>
        <dbReference type="ARBA" id="ARBA00005199"/>
    </source>
</evidence>
<dbReference type="Pfam" id="PF02358">
    <property type="entry name" value="Trehalose_PPase"/>
    <property type="match status" value="1"/>
</dbReference>
<sequence length="263" mass="28317">MNRAIELEQAALYLDLDGTLVPLAQRPEQVALASGTAELLLNLHAACQGAVALVSGRDYASLQQACCRLPLAMISSHGAAMHDADGQKCWNTPLNAAQHHSLSRAAATLIHPHPLVWMERKSHGLAVHFRQCPQLGDVLHSELNMLCSDYPGFELIRGHCVIELRPAGVDKGQALARAHSLPPFADRKPIMAGDDLTDEAAFRFVNQQGGVSIRIGPPEPASAAQLCLPQPADLLRLLQTSLLETRFFSAAPLRSKDSQTAAP</sequence>
<comment type="pathway">
    <text evidence="1 4">Glycan biosynthesis; trehalose biosynthesis.</text>
</comment>
<dbReference type="NCBIfam" id="TIGR00685">
    <property type="entry name" value="T6PP"/>
    <property type="match status" value="1"/>
</dbReference>
<dbReference type="NCBIfam" id="TIGR01484">
    <property type="entry name" value="HAD-SF-IIB"/>
    <property type="match status" value="1"/>
</dbReference>
<dbReference type="InterPro" id="IPR006379">
    <property type="entry name" value="HAD-SF_hydro_IIB"/>
</dbReference>